<dbReference type="Pfam" id="PF11136">
    <property type="entry name" value="DUF2889"/>
    <property type="match status" value="1"/>
</dbReference>
<keyword evidence="3" id="KW-1185">Reference proteome</keyword>
<dbReference type="OrthoDB" id="6862397at2"/>
<sequence>MPLPTAAPRRAIHTRAITCQAFQRQDGLWDVEGRLTDTKTYGFPNKDRGEIAAGEPVHDMSVRLTVDTDFHIREVVAVTDAAPFTICPAITGAFQKLVGLSVGPGFNREVRRRLGGVAGCTHLVDLLGPMATTAHQAIWPFRQARPEDPPGESTPGRRPRHLDTCHALASDGPVVKRDWPEFYTGGD</sequence>
<dbReference type="AlphaFoldDB" id="A0A1G8D703"/>
<evidence type="ECO:0000313" key="3">
    <source>
        <dbReference type="Proteomes" id="UP000217076"/>
    </source>
</evidence>
<reference evidence="3" key="1">
    <citation type="submission" date="2016-10" db="EMBL/GenBank/DDBJ databases">
        <authorList>
            <person name="Varghese N."/>
            <person name="Submissions S."/>
        </authorList>
    </citation>
    <scope>NUCLEOTIDE SEQUENCE [LARGE SCALE GENOMIC DNA]</scope>
    <source>
        <strain evidence="3">930I</strain>
    </source>
</reference>
<name>A0A1G8D703_9PROT</name>
<evidence type="ECO:0000313" key="2">
    <source>
        <dbReference type="EMBL" id="SDH53323.1"/>
    </source>
</evidence>
<gene>
    <name evidence="2" type="ORF">SAMN05421742_107196</name>
</gene>
<feature type="region of interest" description="Disordered" evidence="1">
    <location>
        <begin position="141"/>
        <end position="164"/>
    </location>
</feature>
<dbReference type="Proteomes" id="UP000217076">
    <property type="component" value="Unassembled WGS sequence"/>
</dbReference>
<dbReference type="RefSeq" id="WP_092620264.1">
    <property type="nucleotide sequence ID" value="NZ_FNCV01000007.1"/>
</dbReference>
<proteinExistence type="predicted"/>
<accession>A0A1G8D703</accession>
<evidence type="ECO:0000256" key="1">
    <source>
        <dbReference type="SAM" id="MobiDB-lite"/>
    </source>
</evidence>
<dbReference type="InterPro" id="IPR021312">
    <property type="entry name" value="DUF2889"/>
</dbReference>
<dbReference type="STRING" id="83401.SAMN05421742_107196"/>
<evidence type="ECO:0008006" key="4">
    <source>
        <dbReference type="Google" id="ProtNLM"/>
    </source>
</evidence>
<organism evidence="2 3">
    <name type="scientific">Roseospirillum parvum</name>
    <dbReference type="NCBI Taxonomy" id="83401"/>
    <lineage>
        <taxon>Bacteria</taxon>
        <taxon>Pseudomonadati</taxon>
        <taxon>Pseudomonadota</taxon>
        <taxon>Alphaproteobacteria</taxon>
        <taxon>Rhodospirillales</taxon>
        <taxon>Rhodospirillaceae</taxon>
        <taxon>Roseospirillum</taxon>
    </lineage>
</organism>
<protein>
    <recommendedName>
        <fullName evidence="4">DUF2889 domain-containing protein</fullName>
    </recommendedName>
</protein>
<dbReference type="EMBL" id="FNCV01000007">
    <property type="protein sequence ID" value="SDH53323.1"/>
    <property type="molecule type" value="Genomic_DNA"/>
</dbReference>